<reference evidence="4 5" key="1">
    <citation type="journal article" date="2016" name="Nat. Commun.">
        <title>Thousands of microbial genomes shed light on interconnected biogeochemical processes in an aquifer system.</title>
        <authorList>
            <person name="Anantharaman K."/>
            <person name="Brown C.T."/>
            <person name="Hug L.A."/>
            <person name="Sharon I."/>
            <person name="Castelle C.J."/>
            <person name="Probst A.J."/>
            <person name="Thomas B.C."/>
            <person name="Singh A."/>
            <person name="Wilkins M.J."/>
            <person name="Karaoz U."/>
            <person name="Brodie E.L."/>
            <person name="Williams K.H."/>
            <person name="Hubbard S.S."/>
            <person name="Banfield J.F."/>
        </authorList>
    </citation>
    <scope>NUCLEOTIDE SEQUENCE [LARGE SCALE GENOMIC DNA]</scope>
</reference>
<dbReference type="Pfam" id="PF13091">
    <property type="entry name" value="PLDc_2"/>
    <property type="match status" value="1"/>
</dbReference>
<keyword evidence="4" id="KW-0067">ATP-binding</keyword>
<proteinExistence type="predicted"/>
<dbReference type="PANTHER" id="PTHR45766:SF6">
    <property type="entry name" value="SWI_SNF-RELATED MATRIX-ASSOCIATED ACTIN-DEPENDENT REGULATOR OF CHROMATIN SUBFAMILY A-LIKE PROTEIN 1"/>
    <property type="match status" value="1"/>
</dbReference>
<sequence length="1119" mass="131076">MSNFITNSGKANLKKRLTELSQKGDELKFLVGFFYFSGINELYEGLKKNPHVKIKVLVGLNIDKSIFGLHEIAHKVDLSDNEKVYKFFESVKKSLNSEDFDTKEFYEQVKFFIKLIKDNKLTIRKTYEPNHAKLYIFKLEKEQIGRSKMFITGSSNLTKAGLSTQQEFNVEISDFGFENAEEYFDTLWDEAVKITEDDTIKTKLINVIEKETLIKDVSPFEAFVLLLKTFLDSYEQKEIGDSLIKTLVENGYTPYEYQLDAVRQALSVIEKNNGVILADVVGLGKTIIACCIAKTLRKRGLVICSPGLVGDKNKTYGWSKYTEEFGLYDWEVRSWGDLETGKLSEFVSRAKDIEVIIIDEAHRFRNQDTEDYESLKNICRDKTIIMLTATPFNNRPGDILSLLKLFITPKKSTITLENNLVDRFKTFKGMFDKLGYILKYHSSSDDLKRKKAETYYEIIFGEKGINLDKIKQRARYLAKQIRDVIEPVTIRRNRLDLLNNPYYKDEVKHLSKLDDPQEWFFELTKQQSEYYDKIISLYFGDPDDGGLFKGAIYRPFEYEVRREKIDNDKLTLDENRQYQQQRNLYDFMRRLLVKRFESSFGSFEQSIKNFKQATKNALTFISKPPHKYILDRSLLEKIYQLDEEEIEKYLAEFQEKLSTGNYPKNNRVYSLDKFAYRDEFLADIKSDLTLFQDILDELSKLDLVHNDPKSDCLVLRIKDELSKKPGKDEPKRKIIIFSEYTDTINHLKTILEKQFGKRMLVVAGDLPTQKILEINKNFDAAEEKQDNDFDILLSTDRISEGFNLNRAGMVVNYDIPWNPVRVIQRVGRINRISKKVYDKLYIVNFFPTEKGSELVKSREIASNKMFLIHNTLGEDAKIFDIDEEPTPAGLFERVQRNPDKLEKESFYTKVLNTYLEIKRKHPQLIEELKNYPPRIKVAKKFPEDELLVFLKKGRLYVYLAKYGSDNELVRESTFEEVFDQVACTKNETPRSLNDSFWEYYEQIKNYKSHINPSVSEQSLEQKALNNLKSLIDKPWDALIPYLDFLRTLREDILDFGTLSDYTLRRISNLENSNDDKQRKTILEIVKLKSELGEDYLEKEKLRQKDLKKEIIVAIENQKP</sequence>
<dbReference type="PANTHER" id="PTHR45766">
    <property type="entry name" value="DNA ANNEALING HELICASE AND ENDONUCLEASE ZRANB3 FAMILY MEMBER"/>
    <property type="match status" value="1"/>
</dbReference>
<dbReference type="InterPro" id="IPR025202">
    <property type="entry name" value="PLD-like_dom"/>
</dbReference>
<organism evidence="4 5">
    <name type="scientific">Candidatus Gottesmanbacteria bacterium RIFCSPHIGHO2_02_FULL_40_13</name>
    <dbReference type="NCBI Taxonomy" id="1798384"/>
    <lineage>
        <taxon>Bacteria</taxon>
        <taxon>Candidatus Gottesmaniibacteriota</taxon>
    </lineage>
</organism>
<dbReference type="Pfam" id="PF00271">
    <property type="entry name" value="Helicase_C"/>
    <property type="match status" value="1"/>
</dbReference>
<dbReference type="PROSITE" id="PS51192">
    <property type="entry name" value="HELICASE_ATP_BIND_1"/>
    <property type="match status" value="1"/>
</dbReference>
<dbReference type="InterPro" id="IPR001650">
    <property type="entry name" value="Helicase_C-like"/>
</dbReference>
<dbReference type="InterPro" id="IPR027417">
    <property type="entry name" value="P-loop_NTPase"/>
</dbReference>
<accession>A0A1F6A7R3</accession>
<dbReference type="GO" id="GO:0004386">
    <property type="term" value="F:helicase activity"/>
    <property type="evidence" value="ECO:0007669"/>
    <property type="project" value="UniProtKB-KW"/>
</dbReference>
<dbReference type="EMBL" id="MFJN01000036">
    <property type="protein sequence ID" value="OGG20725.1"/>
    <property type="molecule type" value="Genomic_DNA"/>
</dbReference>
<dbReference type="GO" id="GO:0016787">
    <property type="term" value="F:hydrolase activity"/>
    <property type="evidence" value="ECO:0007669"/>
    <property type="project" value="UniProtKB-KW"/>
</dbReference>
<dbReference type="SMART" id="SM00487">
    <property type="entry name" value="DEXDc"/>
    <property type="match status" value="1"/>
</dbReference>
<dbReference type="AlphaFoldDB" id="A0A1F6A7R3"/>
<comment type="caution">
    <text evidence="4">The sequence shown here is derived from an EMBL/GenBank/DDBJ whole genome shotgun (WGS) entry which is preliminary data.</text>
</comment>
<dbReference type="InterPro" id="IPR014001">
    <property type="entry name" value="Helicase_ATP-bd"/>
</dbReference>
<dbReference type="InterPro" id="IPR000330">
    <property type="entry name" value="SNF2_N"/>
</dbReference>
<dbReference type="Pfam" id="PF00176">
    <property type="entry name" value="SNF2-rel_dom"/>
    <property type="match status" value="1"/>
</dbReference>
<dbReference type="PROSITE" id="PS51194">
    <property type="entry name" value="HELICASE_CTER"/>
    <property type="match status" value="1"/>
</dbReference>
<gene>
    <name evidence="4" type="ORF">A3D03_05565</name>
</gene>
<dbReference type="InterPro" id="IPR049730">
    <property type="entry name" value="SNF2/RAD54-like_C"/>
</dbReference>
<dbReference type="GO" id="GO:0031297">
    <property type="term" value="P:replication fork processing"/>
    <property type="evidence" value="ECO:0007669"/>
    <property type="project" value="TreeGrafter"/>
</dbReference>
<dbReference type="CDD" id="cd18793">
    <property type="entry name" value="SF2_C_SNF"/>
    <property type="match status" value="1"/>
</dbReference>
<dbReference type="SUPFAM" id="SSF52540">
    <property type="entry name" value="P-loop containing nucleoside triphosphate hydrolases"/>
    <property type="match status" value="2"/>
</dbReference>
<name>A0A1F6A7R3_9BACT</name>
<evidence type="ECO:0000256" key="1">
    <source>
        <dbReference type="ARBA" id="ARBA00022801"/>
    </source>
</evidence>
<protein>
    <submittedName>
        <fullName evidence="4">Helicase</fullName>
    </submittedName>
</protein>
<evidence type="ECO:0000259" key="3">
    <source>
        <dbReference type="PROSITE" id="PS51194"/>
    </source>
</evidence>
<keyword evidence="1" id="KW-0378">Hydrolase</keyword>
<dbReference type="SMART" id="SM00490">
    <property type="entry name" value="HELICc"/>
    <property type="match status" value="1"/>
</dbReference>
<feature type="domain" description="Helicase ATP-binding" evidence="2">
    <location>
        <begin position="266"/>
        <end position="409"/>
    </location>
</feature>
<keyword evidence="4" id="KW-0347">Helicase</keyword>
<evidence type="ECO:0000313" key="5">
    <source>
        <dbReference type="Proteomes" id="UP000177092"/>
    </source>
</evidence>
<feature type="domain" description="Helicase C-terminal" evidence="3">
    <location>
        <begin position="716"/>
        <end position="879"/>
    </location>
</feature>
<dbReference type="Proteomes" id="UP000177092">
    <property type="component" value="Unassembled WGS sequence"/>
</dbReference>
<evidence type="ECO:0000259" key="2">
    <source>
        <dbReference type="PROSITE" id="PS51192"/>
    </source>
</evidence>
<dbReference type="Gene3D" id="3.30.870.10">
    <property type="entry name" value="Endonuclease Chain A"/>
    <property type="match status" value="1"/>
</dbReference>
<dbReference type="STRING" id="1798384.A3D03_05565"/>
<keyword evidence="4" id="KW-0547">Nucleotide-binding</keyword>
<dbReference type="GO" id="GO:0005524">
    <property type="term" value="F:ATP binding"/>
    <property type="evidence" value="ECO:0007669"/>
    <property type="project" value="InterPro"/>
</dbReference>
<dbReference type="GO" id="GO:0006281">
    <property type="term" value="P:DNA repair"/>
    <property type="evidence" value="ECO:0007669"/>
    <property type="project" value="TreeGrafter"/>
</dbReference>
<dbReference type="Gene3D" id="3.40.50.300">
    <property type="entry name" value="P-loop containing nucleotide triphosphate hydrolases"/>
    <property type="match status" value="2"/>
</dbReference>
<evidence type="ECO:0000313" key="4">
    <source>
        <dbReference type="EMBL" id="OGG20725.1"/>
    </source>
</evidence>
<dbReference type="CDD" id="cd09178">
    <property type="entry name" value="PLDc_N_Snf2_like"/>
    <property type="match status" value="1"/>
</dbReference>